<evidence type="ECO:0000313" key="6">
    <source>
        <dbReference type="Proteomes" id="UP000630142"/>
    </source>
</evidence>
<keyword evidence="6" id="KW-1185">Reference proteome</keyword>
<dbReference type="GO" id="GO:0046677">
    <property type="term" value="P:response to antibiotic"/>
    <property type="evidence" value="ECO:0007669"/>
    <property type="project" value="UniProtKB-KW"/>
</dbReference>
<dbReference type="RefSeq" id="WP_189502841.1">
    <property type="nucleotide sequence ID" value="NZ_BMZQ01000001.1"/>
</dbReference>
<reference evidence="5" key="2">
    <citation type="submission" date="2020-09" db="EMBL/GenBank/DDBJ databases">
        <authorList>
            <person name="Sun Q."/>
            <person name="Kim S."/>
        </authorList>
    </citation>
    <scope>NUCLEOTIDE SEQUENCE</scope>
    <source>
        <strain evidence="5">KCTC 42249</strain>
    </source>
</reference>
<evidence type="ECO:0000256" key="1">
    <source>
        <dbReference type="ARBA" id="ARBA00011051"/>
    </source>
</evidence>
<dbReference type="Gene3D" id="3.10.180.10">
    <property type="entry name" value="2,3-Dihydroxybiphenyl 1,2-Dioxygenase, domain 1"/>
    <property type="match status" value="1"/>
</dbReference>
<keyword evidence="3" id="KW-0046">Antibiotic resistance</keyword>
<dbReference type="EMBL" id="BMZQ01000001">
    <property type="protein sequence ID" value="GHD11738.1"/>
    <property type="molecule type" value="Genomic_DNA"/>
</dbReference>
<evidence type="ECO:0000259" key="4">
    <source>
        <dbReference type="PROSITE" id="PS51819"/>
    </source>
</evidence>
<comment type="caution">
    <text evidence="5">The sequence shown here is derived from an EMBL/GenBank/DDBJ whole genome shotgun (WGS) entry which is preliminary data.</text>
</comment>
<accession>A0A8J3GK25</accession>
<dbReference type="CDD" id="cd08349">
    <property type="entry name" value="BLMA_like"/>
    <property type="match status" value="1"/>
</dbReference>
<dbReference type="InterPro" id="IPR029068">
    <property type="entry name" value="Glyas_Bleomycin-R_OHBP_Dase"/>
</dbReference>
<dbReference type="Pfam" id="PF19581">
    <property type="entry name" value="Glyoxalase_7"/>
    <property type="match status" value="1"/>
</dbReference>
<dbReference type="PROSITE" id="PS51819">
    <property type="entry name" value="VOC"/>
    <property type="match status" value="1"/>
</dbReference>
<gene>
    <name evidence="5" type="ORF">GCM10016234_15230</name>
</gene>
<dbReference type="AlphaFoldDB" id="A0A8J3GK25"/>
<proteinExistence type="inferred from homology"/>
<dbReference type="InterPro" id="IPR037523">
    <property type="entry name" value="VOC_core"/>
</dbReference>
<feature type="domain" description="VOC" evidence="4">
    <location>
        <begin position="2"/>
        <end position="119"/>
    </location>
</feature>
<dbReference type="SUPFAM" id="SSF54593">
    <property type="entry name" value="Glyoxalase/Bleomycin resistance protein/Dihydroxybiphenyl dioxygenase"/>
    <property type="match status" value="1"/>
</dbReference>
<sequence>MSLGRTMPILRMFDIAKAREFYVDFLGFEVAWEHRFAPDLPLYMAVQRDSVELHLSEHHGDATPGSAVRIAVTEIEALHADLLSKNYGFMRPGLETQPWGLREVAVTDPFGNRLIFFEPASV</sequence>
<name>A0A8J3GK25_9HYPH</name>
<evidence type="ECO:0000313" key="5">
    <source>
        <dbReference type="EMBL" id="GHD11738.1"/>
    </source>
</evidence>
<organism evidence="5 6">
    <name type="scientific">Tianweitania populi</name>
    <dbReference type="NCBI Taxonomy" id="1607949"/>
    <lineage>
        <taxon>Bacteria</taxon>
        <taxon>Pseudomonadati</taxon>
        <taxon>Pseudomonadota</taxon>
        <taxon>Alphaproteobacteria</taxon>
        <taxon>Hyphomicrobiales</taxon>
        <taxon>Phyllobacteriaceae</taxon>
        <taxon>Tianweitania</taxon>
    </lineage>
</organism>
<dbReference type="Proteomes" id="UP000630142">
    <property type="component" value="Unassembled WGS sequence"/>
</dbReference>
<protein>
    <recommendedName>
        <fullName evidence="2">Bleomycin resistance protein</fullName>
    </recommendedName>
</protein>
<evidence type="ECO:0000256" key="3">
    <source>
        <dbReference type="ARBA" id="ARBA00023251"/>
    </source>
</evidence>
<dbReference type="InterPro" id="IPR000335">
    <property type="entry name" value="Bleomycin-R"/>
</dbReference>
<reference evidence="5" key="1">
    <citation type="journal article" date="2014" name="Int. J. Syst. Evol. Microbiol.">
        <title>Complete genome sequence of Corynebacterium casei LMG S-19264T (=DSM 44701T), isolated from a smear-ripened cheese.</title>
        <authorList>
            <consortium name="US DOE Joint Genome Institute (JGI-PGF)"/>
            <person name="Walter F."/>
            <person name="Albersmeier A."/>
            <person name="Kalinowski J."/>
            <person name="Ruckert C."/>
        </authorList>
    </citation>
    <scope>NUCLEOTIDE SEQUENCE</scope>
    <source>
        <strain evidence="5">KCTC 42249</strain>
    </source>
</reference>
<comment type="similarity">
    <text evidence="1">Belongs to the bleomycin resistance protein family.</text>
</comment>
<evidence type="ECO:0000256" key="2">
    <source>
        <dbReference type="ARBA" id="ARBA00021572"/>
    </source>
</evidence>